<evidence type="ECO:0000259" key="3">
    <source>
        <dbReference type="PROSITE" id="PS50003"/>
    </source>
</evidence>
<dbReference type="GO" id="GO:0005886">
    <property type="term" value="C:plasma membrane"/>
    <property type="evidence" value="ECO:0007669"/>
    <property type="project" value="TreeGrafter"/>
</dbReference>
<feature type="compositionally biased region" description="Low complexity" evidence="2">
    <location>
        <begin position="565"/>
        <end position="582"/>
    </location>
</feature>
<dbReference type="SUPFAM" id="SSF48350">
    <property type="entry name" value="GTPase activation domain, GAP"/>
    <property type="match status" value="1"/>
</dbReference>
<evidence type="ECO:0008006" key="7">
    <source>
        <dbReference type="Google" id="ProtNLM"/>
    </source>
</evidence>
<name>A0A7J7Z604_MYOMY</name>
<dbReference type="InterPro" id="IPR001849">
    <property type="entry name" value="PH_domain"/>
</dbReference>
<dbReference type="Gene3D" id="2.30.29.30">
    <property type="entry name" value="Pleckstrin-homology domain (PH domain)/Phosphotyrosine-binding domain (PTB)"/>
    <property type="match status" value="1"/>
</dbReference>
<dbReference type="PROSITE" id="PS50003">
    <property type="entry name" value="PH_DOMAIN"/>
    <property type="match status" value="1"/>
</dbReference>
<dbReference type="GO" id="GO:0005547">
    <property type="term" value="F:phosphatidylinositol-3,4,5-trisphosphate binding"/>
    <property type="evidence" value="ECO:0007669"/>
    <property type="project" value="TreeGrafter"/>
</dbReference>
<feature type="compositionally biased region" description="Low complexity" evidence="2">
    <location>
        <begin position="631"/>
        <end position="647"/>
    </location>
</feature>
<reference evidence="5 6" key="1">
    <citation type="journal article" date="2020" name="Nature">
        <title>Six reference-quality genomes reveal evolution of bat adaptations.</title>
        <authorList>
            <person name="Jebb D."/>
            <person name="Huang Z."/>
            <person name="Pippel M."/>
            <person name="Hughes G.M."/>
            <person name="Lavrichenko K."/>
            <person name="Devanna P."/>
            <person name="Winkler S."/>
            <person name="Jermiin L.S."/>
            <person name="Skirmuntt E.C."/>
            <person name="Katzourakis A."/>
            <person name="Burkitt-Gray L."/>
            <person name="Ray D.A."/>
            <person name="Sullivan K.A.M."/>
            <person name="Roscito J.G."/>
            <person name="Kirilenko B.M."/>
            <person name="Davalos L.M."/>
            <person name="Corthals A.P."/>
            <person name="Power M.L."/>
            <person name="Jones G."/>
            <person name="Ransome R.D."/>
            <person name="Dechmann D.K.N."/>
            <person name="Locatelli A.G."/>
            <person name="Puechmaille S.J."/>
            <person name="Fedrigo O."/>
            <person name="Jarvis E.D."/>
            <person name="Hiller M."/>
            <person name="Vernes S.C."/>
            <person name="Myers E.W."/>
            <person name="Teeling E.C."/>
        </authorList>
    </citation>
    <scope>NUCLEOTIDE SEQUENCE [LARGE SCALE GENOMIC DNA]</scope>
    <source>
        <strain evidence="5">MMyoMyo1</strain>
        <tissue evidence="5">Flight muscle</tissue>
    </source>
</reference>
<evidence type="ECO:0000313" key="6">
    <source>
        <dbReference type="Proteomes" id="UP000527355"/>
    </source>
</evidence>
<sequence length="647" mass="71996">MPPSEALQHHSSCSALRSHLEAKYLEGKYRHYHPLFGNQKELDKVLCASVTTTDLAETQALLGCGAGVNCFTGGPEAPTPVALAEQEGQTLQMEFLQNNRTTEVPRLDLMKPLEKHYSVVLPTVSHSDFLYKTTSTAKLLQERCGQEEFSRCWYVLSDGVLSYYENERAVTPNGEIWASKIVYLAVSPPDTHGFEHTFEVYTEGERLYLFGQESADLAREWVKCIAKAFVPPLAEDLLAWDFEWLGRLPYKACLSLQRAQEGWFSLTGSELHAIFPEGPCKEPLQLRKLQELSVQGDSKNQVLVLVERRTLYIQGEQRLDFAGWLGSIQKAGASLVDTLSEQQLGDSDIPVIVYRCVDYITQCGLTSEGISRKSGQTSKTQQLLESLRQDARSVRLKEGEQHVDNLSSALKRFLRDLPDGLFTGAQRLFRLEASEIEDEEEKVSRYRGLLVHLPTVNQATVKALISHLYCDQCFSDMNQMNTHNLAIVFGLTLFQTDGQDYKAGHVVEDLINHYVVVLSVDEEELRKQREESLPLQRCVSSSCVSSPPPSDEQQFCEQPIPTRGAAAAHPSPRSSSPAQPAPVQGTQPHTACTCPMSSSRVSDPSEEKQPRVQHTPVQKAATRAAHSCPKSSSRTSSPSSIRRAAAT</sequence>
<comment type="caution">
    <text evidence="5">The sequence shown here is derived from an EMBL/GenBank/DDBJ whole genome shotgun (WGS) entry which is preliminary data.</text>
</comment>
<dbReference type="GO" id="GO:0005096">
    <property type="term" value="F:GTPase activator activity"/>
    <property type="evidence" value="ECO:0007669"/>
    <property type="project" value="UniProtKB-KW"/>
</dbReference>
<dbReference type="SUPFAM" id="SSF50729">
    <property type="entry name" value="PH domain-like"/>
    <property type="match status" value="2"/>
</dbReference>
<accession>A0A7J7Z604</accession>
<dbReference type="Gene3D" id="1.10.555.10">
    <property type="entry name" value="Rho GTPase activation protein"/>
    <property type="match status" value="1"/>
</dbReference>
<dbReference type="InterPro" id="IPR011993">
    <property type="entry name" value="PH-like_dom_sf"/>
</dbReference>
<dbReference type="SMART" id="SM00233">
    <property type="entry name" value="PH"/>
    <property type="match status" value="2"/>
</dbReference>
<dbReference type="PROSITE" id="PS50238">
    <property type="entry name" value="RHOGAP"/>
    <property type="match status" value="1"/>
</dbReference>
<dbReference type="InterPro" id="IPR008936">
    <property type="entry name" value="Rho_GTPase_activation_prot"/>
</dbReference>
<proteinExistence type="predicted"/>
<dbReference type="InterPro" id="IPR052227">
    <property type="entry name" value="Arf-Rho-GAP_ANK-PH_domain"/>
</dbReference>
<evidence type="ECO:0000313" key="5">
    <source>
        <dbReference type="EMBL" id="KAF6369130.1"/>
    </source>
</evidence>
<dbReference type="GO" id="GO:0008360">
    <property type="term" value="P:regulation of cell shape"/>
    <property type="evidence" value="ECO:0007669"/>
    <property type="project" value="TreeGrafter"/>
</dbReference>
<dbReference type="AlphaFoldDB" id="A0A7J7Z604"/>
<dbReference type="SMART" id="SM00324">
    <property type="entry name" value="RhoGAP"/>
    <property type="match status" value="1"/>
</dbReference>
<feature type="domain" description="PH" evidence="3">
    <location>
        <begin position="123"/>
        <end position="230"/>
    </location>
</feature>
<keyword evidence="1" id="KW-0343">GTPase activation</keyword>
<feature type="compositionally biased region" description="Polar residues" evidence="2">
    <location>
        <begin position="584"/>
        <end position="602"/>
    </location>
</feature>
<organism evidence="5 6">
    <name type="scientific">Myotis myotis</name>
    <name type="common">Greater mouse-eared bat</name>
    <name type="synonym">Vespertilio myotis</name>
    <dbReference type="NCBI Taxonomy" id="51298"/>
    <lineage>
        <taxon>Eukaryota</taxon>
        <taxon>Metazoa</taxon>
        <taxon>Chordata</taxon>
        <taxon>Craniata</taxon>
        <taxon>Vertebrata</taxon>
        <taxon>Euteleostomi</taxon>
        <taxon>Mammalia</taxon>
        <taxon>Eutheria</taxon>
        <taxon>Laurasiatheria</taxon>
        <taxon>Chiroptera</taxon>
        <taxon>Yangochiroptera</taxon>
        <taxon>Vespertilionidae</taxon>
        <taxon>Myotis</taxon>
    </lineage>
</organism>
<dbReference type="PANTHER" id="PTHR45899">
    <property type="entry name" value="RHO GTPASE ACTIVATING PROTEIN AT 15B, ISOFORM C"/>
    <property type="match status" value="1"/>
</dbReference>
<dbReference type="FunFam" id="2.30.29.30:FF:000170">
    <property type="entry name" value="Arf-GAP with Rho-GAP domain, ANK repeat and PH domain-containing protein 1"/>
    <property type="match status" value="1"/>
</dbReference>
<protein>
    <recommendedName>
        <fullName evidence="7">ArfGAP with RhoGAP domain, ankyrin repeat and PH domain 1</fullName>
    </recommendedName>
</protein>
<evidence type="ECO:0000256" key="1">
    <source>
        <dbReference type="ARBA" id="ARBA00022468"/>
    </source>
</evidence>
<dbReference type="Proteomes" id="UP000527355">
    <property type="component" value="Unassembled WGS sequence"/>
</dbReference>
<dbReference type="InterPro" id="IPR000198">
    <property type="entry name" value="RhoGAP_dom"/>
</dbReference>
<dbReference type="FunFam" id="1.10.555.10:FF:000023">
    <property type="entry name" value="Arf-GAP with Rho-GAP domain, ANK repeat and PH domain-containing protein 1"/>
    <property type="match status" value="1"/>
</dbReference>
<dbReference type="Pfam" id="PF00169">
    <property type="entry name" value="PH"/>
    <property type="match status" value="1"/>
</dbReference>
<dbReference type="GO" id="GO:0007165">
    <property type="term" value="P:signal transduction"/>
    <property type="evidence" value="ECO:0007669"/>
    <property type="project" value="InterPro"/>
</dbReference>
<gene>
    <name evidence="5" type="ORF">mMyoMyo1_010535</name>
</gene>
<dbReference type="VEuPathDB" id="HostDB:GeneID_118664683"/>
<keyword evidence="6" id="KW-1185">Reference proteome</keyword>
<feature type="region of interest" description="Disordered" evidence="2">
    <location>
        <begin position="562"/>
        <end position="647"/>
    </location>
</feature>
<feature type="domain" description="Rho-GAP" evidence="4">
    <location>
        <begin position="333"/>
        <end position="518"/>
    </location>
</feature>
<dbReference type="GO" id="GO:0005802">
    <property type="term" value="C:trans-Golgi network"/>
    <property type="evidence" value="ECO:0007669"/>
    <property type="project" value="TreeGrafter"/>
</dbReference>
<dbReference type="Pfam" id="PF00620">
    <property type="entry name" value="RhoGAP"/>
    <property type="match status" value="1"/>
</dbReference>
<evidence type="ECO:0000259" key="4">
    <source>
        <dbReference type="PROSITE" id="PS50238"/>
    </source>
</evidence>
<dbReference type="PANTHER" id="PTHR45899:SF3">
    <property type="entry name" value="ARF-GAP WITH RHO-GAP DOMAIN, ANK REPEAT AND PH DOMAIN-CONTAINING PROTEIN 1"/>
    <property type="match status" value="1"/>
</dbReference>
<dbReference type="EMBL" id="JABWUV010000003">
    <property type="protein sequence ID" value="KAF6369130.1"/>
    <property type="molecule type" value="Genomic_DNA"/>
</dbReference>
<evidence type="ECO:0000256" key="2">
    <source>
        <dbReference type="SAM" id="MobiDB-lite"/>
    </source>
</evidence>